<name>A0A4Y3WDF6_NITWI</name>
<gene>
    <name evidence="2" type="ORF">NWI01_17510</name>
</gene>
<comment type="caution">
    <text evidence="2">The sequence shown here is derived from an EMBL/GenBank/DDBJ whole genome shotgun (WGS) entry which is preliminary data.</text>
</comment>
<dbReference type="EMBL" id="BJNF01000042">
    <property type="protein sequence ID" value="GEC15859.1"/>
    <property type="molecule type" value="Genomic_DNA"/>
</dbReference>
<keyword evidence="1" id="KW-0472">Membrane</keyword>
<dbReference type="Proteomes" id="UP000318825">
    <property type="component" value="Unassembled WGS sequence"/>
</dbReference>
<organism evidence="2 3">
    <name type="scientific">Nitrobacter winogradskyi</name>
    <name type="common">Nitrobacter agilis</name>
    <dbReference type="NCBI Taxonomy" id="913"/>
    <lineage>
        <taxon>Bacteria</taxon>
        <taxon>Pseudomonadati</taxon>
        <taxon>Pseudomonadota</taxon>
        <taxon>Alphaproteobacteria</taxon>
        <taxon>Hyphomicrobiales</taxon>
        <taxon>Nitrobacteraceae</taxon>
        <taxon>Nitrobacter</taxon>
    </lineage>
</organism>
<proteinExistence type="predicted"/>
<evidence type="ECO:0000313" key="3">
    <source>
        <dbReference type="Proteomes" id="UP000318825"/>
    </source>
</evidence>
<protein>
    <recommendedName>
        <fullName evidence="4">DUF1772 domain-containing protein</fullName>
    </recommendedName>
</protein>
<accession>A0A4Y3WDF6</accession>
<dbReference type="AlphaFoldDB" id="A0A4Y3WDF6"/>
<evidence type="ECO:0000256" key="1">
    <source>
        <dbReference type="SAM" id="Phobius"/>
    </source>
</evidence>
<feature type="transmembrane region" description="Helical" evidence="1">
    <location>
        <begin position="26"/>
        <end position="44"/>
    </location>
</feature>
<dbReference type="InterPro" id="IPR013901">
    <property type="entry name" value="Anthrone_oxy"/>
</dbReference>
<evidence type="ECO:0008006" key="4">
    <source>
        <dbReference type="Google" id="ProtNLM"/>
    </source>
</evidence>
<reference evidence="2 3" key="1">
    <citation type="submission" date="2019-06" db="EMBL/GenBank/DDBJ databases">
        <title>Whole genome shotgun sequence of Nitrobacter winogradskyi NBRC 14297.</title>
        <authorList>
            <person name="Hosoyama A."/>
            <person name="Uohara A."/>
            <person name="Ohji S."/>
            <person name="Ichikawa N."/>
        </authorList>
    </citation>
    <scope>NUCLEOTIDE SEQUENCE [LARGE SCALE GENOMIC DNA]</scope>
    <source>
        <strain evidence="2 3">NBRC 14297</strain>
    </source>
</reference>
<keyword evidence="1" id="KW-1133">Transmembrane helix</keyword>
<keyword evidence="1" id="KW-0812">Transmembrane</keyword>
<evidence type="ECO:0000313" key="2">
    <source>
        <dbReference type="EMBL" id="GEC15859.1"/>
    </source>
</evidence>
<dbReference type="Pfam" id="PF08592">
    <property type="entry name" value="Anthrone_oxy"/>
    <property type="match status" value="1"/>
</dbReference>
<sequence length="92" mass="10017">MQANLAAASGVFGVIAAWLTSDWRWIFGAALILANWPYTLFGMMPTNRKLKDTTEADAGATSRGLLQTWGRLHAVRTVFGVAATTAYIWALN</sequence>